<dbReference type="EMBL" id="JBBNOP010000006">
    <property type="protein sequence ID" value="MEQ3363054.1"/>
    <property type="molecule type" value="Genomic_DNA"/>
</dbReference>
<name>A0ABV1JDA4_9ACTN</name>
<protein>
    <submittedName>
        <fullName evidence="2">Uncharacterized protein</fullName>
    </submittedName>
</protein>
<comment type="caution">
    <text evidence="2">The sequence shown here is derived from an EMBL/GenBank/DDBJ whole genome shotgun (WGS) entry which is preliminary data.</text>
</comment>
<reference evidence="2 3" key="1">
    <citation type="submission" date="2024-04" db="EMBL/GenBank/DDBJ databases">
        <title>Human intestinal bacterial collection.</title>
        <authorList>
            <person name="Pauvert C."/>
            <person name="Hitch T.C.A."/>
            <person name="Clavel T."/>
        </authorList>
    </citation>
    <scope>NUCLEOTIDE SEQUENCE [LARGE SCALE GENOMIC DNA]</scope>
    <source>
        <strain evidence="2 3">CLA-KB-H42</strain>
    </source>
</reference>
<feature type="transmembrane region" description="Helical" evidence="1">
    <location>
        <begin position="82"/>
        <end position="109"/>
    </location>
</feature>
<feature type="transmembrane region" description="Helical" evidence="1">
    <location>
        <begin position="6"/>
        <end position="27"/>
    </location>
</feature>
<keyword evidence="1" id="KW-0472">Membrane</keyword>
<proteinExistence type="predicted"/>
<evidence type="ECO:0000256" key="1">
    <source>
        <dbReference type="SAM" id="Phobius"/>
    </source>
</evidence>
<feature type="transmembrane region" description="Helical" evidence="1">
    <location>
        <begin position="161"/>
        <end position="184"/>
    </location>
</feature>
<feature type="transmembrane region" description="Helical" evidence="1">
    <location>
        <begin position="121"/>
        <end position="141"/>
    </location>
</feature>
<dbReference type="RefSeq" id="WP_349227479.1">
    <property type="nucleotide sequence ID" value="NZ_JBBNOP010000006.1"/>
</dbReference>
<keyword evidence="1" id="KW-0812">Transmembrane</keyword>
<keyword evidence="1" id="KW-1133">Transmembrane helix</keyword>
<evidence type="ECO:0000313" key="3">
    <source>
        <dbReference type="Proteomes" id="UP001487305"/>
    </source>
</evidence>
<evidence type="ECO:0000313" key="2">
    <source>
        <dbReference type="EMBL" id="MEQ3363054.1"/>
    </source>
</evidence>
<organism evidence="2 3">
    <name type="scientific">Raoultibacter massiliensis</name>
    <dbReference type="NCBI Taxonomy" id="1852371"/>
    <lineage>
        <taxon>Bacteria</taxon>
        <taxon>Bacillati</taxon>
        <taxon>Actinomycetota</taxon>
        <taxon>Coriobacteriia</taxon>
        <taxon>Eggerthellales</taxon>
        <taxon>Eggerthellaceae</taxon>
        <taxon>Raoultibacter</taxon>
    </lineage>
</organism>
<sequence length="295" mass="32596">MLPFVPVFVPNLVQVAPFVLAFAILCANPLRKHAGWFYALWTLVVVAATWYDPVISLMGEAAPAAAFAMESQMSALPSTMPALYAIVQLLTSSFTGVAFYLVVMFVGALERTPIVKRLLSVRSELSVIGGIVIMGHLVRIVDFPFMFANPMWATIWGSPAVDYMFIAAVVIGPLLTVAFLVPWITSFKVIRKRMDHATWKKTQLLAYPFMALMIAQGFFLALGHALYGFPYDGSSFMMSFMSDPAAWVGAFAQQVATAWMYASIGVAYLVLRLRKRSRDKARRESVLREQGAEGA</sequence>
<feature type="transmembrane region" description="Helical" evidence="1">
    <location>
        <begin position="34"/>
        <end position="51"/>
    </location>
</feature>
<dbReference type="Proteomes" id="UP001487305">
    <property type="component" value="Unassembled WGS sequence"/>
</dbReference>
<gene>
    <name evidence="2" type="ORF">AAA083_08710</name>
</gene>
<feature type="transmembrane region" description="Helical" evidence="1">
    <location>
        <begin position="247"/>
        <end position="271"/>
    </location>
</feature>
<feature type="transmembrane region" description="Helical" evidence="1">
    <location>
        <begin position="204"/>
        <end position="227"/>
    </location>
</feature>
<keyword evidence="3" id="KW-1185">Reference proteome</keyword>
<accession>A0ABV1JDA4</accession>